<dbReference type="InterPro" id="IPR036733">
    <property type="entry name" value="B_transposit_C_sf"/>
</dbReference>
<dbReference type="SUPFAM" id="SSF47681">
    <property type="entry name" value="C-terminal domain of B transposition protein"/>
    <property type="match status" value="1"/>
</dbReference>
<dbReference type="Proteomes" id="UP001238334">
    <property type="component" value="Chromosome"/>
</dbReference>
<dbReference type="GO" id="GO:0006313">
    <property type="term" value="P:DNA transposition"/>
    <property type="evidence" value="ECO:0007669"/>
    <property type="project" value="InterPro"/>
</dbReference>
<dbReference type="EMBL" id="CP127247">
    <property type="protein sequence ID" value="WIY26401.1"/>
    <property type="molecule type" value="Genomic_DNA"/>
</dbReference>
<dbReference type="AlphaFoldDB" id="A0A9Y2P293"/>
<dbReference type="Gene3D" id="1.10.1180.10">
    <property type="entry name" value="B transposition protein, C-terminal domain"/>
    <property type="match status" value="1"/>
</dbReference>
<protein>
    <recommendedName>
        <fullName evidence="1">B transposition protein C-terminal domain-containing protein</fullName>
    </recommendedName>
</protein>
<keyword evidence="3" id="KW-1185">Reference proteome</keyword>
<accession>A0A9Y2P293</accession>
<dbReference type="Pfam" id="PF09077">
    <property type="entry name" value="Phage-MuB_C"/>
    <property type="match status" value="1"/>
</dbReference>
<feature type="domain" description="B transposition protein C-terminal" evidence="1">
    <location>
        <begin position="26"/>
        <end position="101"/>
    </location>
</feature>
<evidence type="ECO:0000259" key="1">
    <source>
        <dbReference type="Pfam" id="PF09077"/>
    </source>
</evidence>
<dbReference type="KEGG" id="ppso:QPJ95_05665"/>
<gene>
    <name evidence="2" type="ORF">QPJ95_05665</name>
</gene>
<name>A0A9Y2P293_9RHOB</name>
<reference evidence="2 3" key="1">
    <citation type="submission" date="2023-06" db="EMBL/GenBank/DDBJ databases">
        <title>Parasedimentitalea psychrophila sp. nov., a psychrophilic bacterium isolated from deep-sea sediment.</title>
        <authorList>
            <person name="Li A."/>
        </authorList>
    </citation>
    <scope>NUCLEOTIDE SEQUENCE [LARGE SCALE GENOMIC DNA]</scope>
    <source>
        <strain evidence="2 3">QS115</strain>
    </source>
</reference>
<organism evidence="2 3">
    <name type="scientific">Parasedimentitalea psychrophila</name>
    <dbReference type="NCBI Taxonomy" id="2997337"/>
    <lineage>
        <taxon>Bacteria</taxon>
        <taxon>Pseudomonadati</taxon>
        <taxon>Pseudomonadota</taxon>
        <taxon>Alphaproteobacteria</taxon>
        <taxon>Rhodobacterales</taxon>
        <taxon>Paracoccaceae</taxon>
        <taxon>Parasedimentitalea</taxon>
    </lineage>
</organism>
<dbReference type="RefSeq" id="WP_270919348.1">
    <property type="nucleotide sequence ID" value="NZ_CP127247.1"/>
</dbReference>
<dbReference type="InterPro" id="IPR009084">
    <property type="entry name" value="B_transpositn_C"/>
</dbReference>
<dbReference type="GO" id="GO:0003677">
    <property type="term" value="F:DNA binding"/>
    <property type="evidence" value="ECO:0007669"/>
    <property type="project" value="InterPro"/>
</dbReference>
<sequence>MGGFDLVFCGDLQLPNAINAMPQLQSRMLRPVIVKEVSRADVAAVVEGTAFASERAIDALHAVARQKGGLRNVANVTRIAQLFSGAGNPTPAHLKAAILDLKLAPRGAKL</sequence>
<evidence type="ECO:0000313" key="2">
    <source>
        <dbReference type="EMBL" id="WIY26401.1"/>
    </source>
</evidence>
<evidence type="ECO:0000313" key="3">
    <source>
        <dbReference type="Proteomes" id="UP001238334"/>
    </source>
</evidence>
<proteinExistence type="predicted"/>